<dbReference type="FunFam" id="3.40.50.300:FF:001810">
    <property type="entry name" value="Cytoplasmic dynein 2 heavy chain 1"/>
    <property type="match status" value="1"/>
</dbReference>
<dbReference type="GO" id="GO:0005930">
    <property type="term" value="C:axoneme"/>
    <property type="evidence" value="ECO:0007669"/>
    <property type="project" value="UniProtKB-SubCell"/>
</dbReference>
<keyword evidence="6" id="KW-0547">Nucleotide-binding</keyword>
<keyword evidence="4" id="KW-0493">Microtubule</keyword>
<keyword evidence="7" id="KW-0067">ATP-binding</keyword>
<dbReference type="InterPro" id="IPR041228">
    <property type="entry name" value="Dynein_C"/>
</dbReference>
<dbReference type="Gene3D" id="1.10.8.1220">
    <property type="match status" value="1"/>
</dbReference>
<dbReference type="InterPro" id="IPR024317">
    <property type="entry name" value="Dynein_heavy_chain_D4_dom"/>
</dbReference>
<keyword evidence="3" id="KW-0963">Cytoplasm</keyword>
<dbReference type="Pfam" id="PF12774">
    <property type="entry name" value="AAA_6"/>
    <property type="match status" value="1"/>
</dbReference>
<protein>
    <recommendedName>
        <fullName evidence="15">AAA+ ATPase domain-containing protein</fullName>
    </recommendedName>
</protein>
<dbReference type="Pfam" id="PF08385">
    <property type="entry name" value="DHC_N1"/>
    <property type="match status" value="1"/>
</dbReference>
<keyword evidence="13" id="KW-0966">Cell projection</keyword>
<dbReference type="InterPro" id="IPR003593">
    <property type="entry name" value="AAA+_ATPase"/>
</dbReference>
<dbReference type="InterPro" id="IPR042219">
    <property type="entry name" value="AAA_lid_11_sf"/>
</dbReference>
<accession>A0A3Q3VKD3</accession>
<evidence type="ECO:0000313" key="17">
    <source>
        <dbReference type="Proteomes" id="UP000261620"/>
    </source>
</evidence>
<comment type="similarity">
    <text evidence="2">Belongs to the dynein heavy chain family.</text>
</comment>
<dbReference type="Gene3D" id="3.10.490.20">
    <property type="match status" value="1"/>
</dbReference>
<dbReference type="InterPro" id="IPR027417">
    <property type="entry name" value="P-loop_NTPase"/>
</dbReference>
<dbReference type="InterPro" id="IPR026983">
    <property type="entry name" value="DHC"/>
</dbReference>
<dbReference type="SUPFAM" id="SSF52540">
    <property type="entry name" value="P-loop containing nucleoside triphosphate hydrolases"/>
    <property type="match status" value="4"/>
</dbReference>
<evidence type="ECO:0000256" key="4">
    <source>
        <dbReference type="ARBA" id="ARBA00022701"/>
    </source>
</evidence>
<dbReference type="InterPro" id="IPR024743">
    <property type="entry name" value="Dynein_HC_stalk"/>
</dbReference>
<dbReference type="FunFam" id="3.10.490.20:FF:000002">
    <property type="entry name" value="Dynein axonemal heavy chain 17"/>
    <property type="match status" value="1"/>
</dbReference>
<evidence type="ECO:0000256" key="14">
    <source>
        <dbReference type="SAM" id="Coils"/>
    </source>
</evidence>
<dbReference type="Pfam" id="PF17857">
    <property type="entry name" value="AAA_lid_1"/>
    <property type="match status" value="1"/>
</dbReference>
<evidence type="ECO:0000259" key="15">
    <source>
        <dbReference type="SMART" id="SM00382"/>
    </source>
</evidence>
<dbReference type="InterPro" id="IPR035706">
    <property type="entry name" value="AAA_9"/>
</dbReference>
<dbReference type="Pfam" id="PF18199">
    <property type="entry name" value="Dynein_C"/>
    <property type="match status" value="1"/>
</dbReference>
<dbReference type="InterPro" id="IPR041589">
    <property type="entry name" value="DNAH3_AAA_lid_1"/>
</dbReference>
<dbReference type="Gene3D" id="1.20.920.20">
    <property type="match status" value="1"/>
</dbReference>
<evidence type="ECO:0000256" key="11">
    <source>
        <dbReference type="ARBA" id="ARBA00023175"/>
    </source>
</evidence>
<dbReference type="FunFam" id="1.20.1270.280:FF:000008">
    <property type="entry name" value="Dynein axonemal heavy chain 11"/>
    <property type="match status" value="1"/>
</dbReference>
<name>A0A3Q3VKD3_MOLML</name>
<keyword evidence="8" id="KW-0243">Dynein</keyword>
<dbReference type="FunFam" id="1.10.287.2620:FF:000001">
    <property type="entry name" value="Cytoplasmic dynein heavy chain 1"/>
    <property type="match status" value="1"/>
</dbReference>
<evidence type="ECO:0000313" key="16">
    <source>
        <dbReference type="Ensembl" id="ENSMMOP00000001496.1"/>
    </source>
</evidence>
<dbReference type="FunFam" id="1.20.920.30:FF:000003">
    <property type="entry name" value="Dynein axonemal heavy chain 17"/>
    <property type="match status" value="1"/>
</dbReference>
<comment type="subcellular location">
    <subcellularLocation>
        <location evidence="1">Cytoplasm</location>
        <location evidence="1">Cytoskeleton</location>
        <location evidence="1">Cilium axoneme</location>
    </subcellularLocation>
</comment>
<dbReference type="Gene3D" id="1.10.8.720">
    <property type="entry name" value="Region D6 of dynein motor"/>
    <property type="match status" value="1"/>
</dbReference>
<evidence type="ECO:0000256" key="5">
    <source>
        <dbReference type="ARBA" id="ARBA00022737"/>
    </source>
</evidence>
<dbReference type="InterPro" id="IPR042228">
    <property type="entry name" value="Dynein_linker_3"/>
</dbReference>
<dbReference type="Gene3D" id="1.20.140.100">
    <property type="entry name" value="Dynein heavy chain, N-terminal domain 2"/>
    <property type="match status" value="1"/>
</dbReference>
<evidence type="ECO:0000256" key="2">
    <source>
        <dbReference type="ARBA" id="ARBA00008887"/>
    </source>
</evidence>
<dbReference type="Ensembl" id="ENSMMOT00000001525.1">
    <property type="protein sequence ID" value="ENSMMOP00000001496.1"/>
    <property type="gene ID" value="ENSMMOG00000001215.1"/>
</dbReference>
<evidence type="ECO:0000256" key="12">
    <source>
        <dbReference type="ARBA" id="ARBA00023212"/>
    </source>
</evidence>
<dbReference type="Pfam" id="PF18198">
    <property type="entry name" value="AAA_lid_11"/>
    <property type="match status" value="1"/>
</dbReference>
<feature type="domain" description="AAA+ ATPase" evidence="15">
    <location>
        <begin position="1811"/>
        <end position="1947"/>
    </location>
</feature>
<dbReference type="SMART" id="SM00382">
    <property type="entry name" value="AAA"/>
    <property type="match status" value="3"/>
</dbReference>
<dbReference type="FunFam" id="3.20.180.20:FF:000001">
    <property type="entry name" value="Dynein axonemal heavy chain 5"/>
    <property type="match status" value="1"/>
</dbReference>
<dbReference type="FunFam" id="3.40.50.300:FF:000411">
    <property type="entry name" value="dynein heavy chain 17, axonemal"/>
    <property type="match status" value="1"/>
</dbReference>
<dbReference type="InterPro" id="IPR041466">
    <property type="entry name" value="Dynein_AAA5_ext"/>
</dbReference>
<dbReference type="Pfam" id="PF17852">
    <property type="entry name" value="Dynein_AAA_lid"/>
    <property type="match status" value="1"/>
</dbReference>
<dbReference type="GO" id="GO:0005524">
    <property type="term" value="F:ATP binding"/>
    <property type="evidence" value="ECO:0007669"/>
    <property type="project" value="UniProtKB-KW"/>
</dbReference>
<dbReference type="FunFam" id="1.20.920.20:FF:000003">
    <property type="entry name" value="Dynein axonemal heavy chain 17"/>
    <property type="match status" value="1"/>
</dbReference>
<keyword evidence="10" id="KW-0969">Cilium</keyword>
<dbReference type="Gene3D" id="6.10.140.1060">
    <property type="match status" value="1"/>
</dbReference>
<dbReference type="Pfam" id="PF08393">
    <property type="entry name" value="DHC_N2"/>
    <property type="match status" value="1"/>
</dbReference>
<organism evidence="16 17">
    <name type="scientific">Mola mola</name>
    <name type="common">Ocean sunfish</name>
    <name type="synonym">Tetraodon mola</name>
    <dbReference type="NCBI Taxonomy" id="94237"/>
    <lineage>
        <taxon>Eukaryota</taxon>
        <taxon>Metazoa</taxon>
        <taxon>Chordata</taxon>
        <taxon>Craniata</taxon>
        <taxon>Vertebrata</taxon>
        <taxon>Euteleostomi</taxon>
        <taxon>Actinopterygii</taxon>
        <taxon>Neopterygii</taxon>
        <taxon>Teleostei</taxon>
        <taxon>Neoteleostei</taxon>
        <taxon>Acanthomorphata</taxon>
        <taxon>Eupercaria</taxon>
        <taxon>Tetraodontiformes</taxon>
        <taxon>Molidae</taxon>
        <taxon>Mola</taxon>
    </lineage>
</organism>
<dbReference type="GO" id="GO:0008569">
    <property type="term" value="F:minus-end-directed microtubule motor activity"/>
    <property type="evidence" value="ECO:0007669"/>
    <property type="project" value="InterPro"/>
</dbReference>
<dbReference type="InterPro" id="IPR013594">
    <property type="entry name" value="Dynein_heavy_tail"/>
</dbReference>
<dbReference type="PANTHER" id="PTHR45703:SF12">
    <property type="entry name" value="DYNEIN AXONEMAL HEAVY CHAIN 11"/>
    <property type="match status" value="1"/>
</dbReference>
<dbReference type="Gene3D" id="3.40.50.300">
    <property type="entry name" value="P-loop containing nucleotide triphosphate hydrolases"/>
    <property type="match status" value="5"/>
</dbReference>
<dbReference type="GO" id="GO:0051959">
    <property type="term" value="F:dynein light intermediate chain binding"/>
    <property type="evidence" value="ECO:0007669"/>
    <property type="project" value="InterPro"/>
</dbReference>
<evidence type="ECO:0000256" key="10">
    <source>
        <dbReference type="ARBA" id="ARBA00023069"/>
    </source>
</evidence>
<keyword evidence="12" id="KW-0206">Cytoskeleton</keyword>
<sequence>MADEQTAPCFAEDVTVKFVGGKVCELLRLHRQTWQRSCAAEEFQTLLKGFFERQPAIFFWSSKKGCLVASNEVLFLRNPFLACLRDFWGEFILFFHSLNKVCTPLLSNHKNRQMWPNLMSEDIVQHVERMCSRTSVVQGQVSGKTVLPIPIATDWIENSYSALKMYNTYDRALAHAIETHVINWTNLIQKILKEDSSDQILTPGCYPGPSAELRFWASRNSNIKHIYQQLQSPIVQKMTEMLELMDSSYHPTINIVIGSVFDALQEAQDINLHLQPLHAQLLKLEKEGFPQFERYIPALFHTLFLIWTNCQSYQRPAHIVVLLQELCNLLIEQASTYLHADLLLREDMDENLQMVRTVIKVFRCFRHSYQTQRERLANHVKHAPWDFPSAMIFARFKKFLNRMLQLEDFFEIFLDFQRMEKLEFGGLKGKLYSEHAAQMYMEFSNHCQALQHSDSSPLDLNSQDFENDYKDFKVKIVDFECRLASLLSLAFQDCSGLESVFKLITIVGPFLERQQIQEIFSPSFLLLQQHFKQELETCRHLLKSQLNQVETGLSKNMAQTSGALKWAKMLRERIQTSWEKIKLLFEMSEYRMYTEMLNLLDQYEENIYSEWCNGLEQSCLTNLNHPLLSRDVSSGLISVNLNQKLTEVLKDVKYIQTLGQIKIHAAAMTVFEKRFIFTKYVNSLQLLVQWYNQLKQTVLEVELPLVRAELESIDLQLTRAESELTWQDLDCWSFISTTKDLVHNLVCRVTRAKENCEAIQSMMKGWSKQAMFCRKDNKKGSLIQLEDREDRVNKKYGSMKKDGDLIHKLVQENMALFHAEPASDAWYSYLEYLDEMVVEGLFSYISCSLQFFADNMESWSNQTPLFEAQLVLSNSEMVFVPSLEQDAGDGLYELIEGLIGDIFKTSINVSRVATHLSMESYQDVMDDMLDLLDLRQEIMERVENVLEKAQNYQRKFDCYAHLWQDDRAEFLRHFLLYGRILPAEDMEAYGADTVPESPPSIANFKEQIDYYEDLYAEICKLEDFGVFNGWFRVDVKFFKVSLLNTLKKWSWLFKEHLLTHVTNSLSELQKFVQATFEGLGQSVANESHTGLVDVMSHLLAVRDRQAVTDKMFEPLRDTVILLEQYGVTIPDQVYTQLEELPEKWNEAKKLALKVRHEVAPMQNAEVMILRRQCMAFEVKQIKFREMFRAMVPFSYNAVHPYISLEKAEKAIRDMEKEVAELQVSTNLFDVTIPDFRDIKLCRREIVVLKELWDIVVFSSVENWTITKWRQINVDQMDAELRSFAKDIWKLDKEARVWDVYSGLDLYVKNLLTSLRAVSQLQNMAIRERHWVQLMKTTQVRMEFSVTDSTTLEDLLALKLHMLEDEVRNIVDKAIKEMAIEKVVTQISQTWKSMELSYEEHYQTSVQLLKSDQKLIETLEDHQVQLQGIFQSKHVDHFLFQVVELQKQLTVADSVLMTWMEVQKTWAYLESIFKGCDDICQQLPADAHRFQAIDVEFQELMLDSVKTKNVIEATNKPHLFEKLEDLQKRLALCEKALAEYLETKRLEFPRFYFISSADLLDIIAKGSRPREVAVHLSKLFDNVSDLEFAKNEQGDNPKHAVGMYSKEREYVSFLSQCRCHGPVEAWLTCLEECMRESVRGHLSEAVSLYEDRPREQWILDFPAQVALTGSQIWWSNDMELVFKRLDEGFESALKDYNKKQISQLNLLIGMLLGELSSGDRQKIMTICTIDVHARDIVASLIAQKVTSSQAFQWLSQLRHCWYEQQHHCFVNICDAQFLYSYEYLGNTPRLVITPLTDRCYITLTQSLHLNMSGAPAGPAGTGKTETTKDLGRAMGVMVYIFNCSEQMDYKSIGNIYKGLAQTGAWGCFDEFNRISVDVLSVVAVQVKIIQDAIRSKKKRFLFLDKSIVLKASVGIFITMNPGYAGRTELPENLKALFRPCAMVVPDTELICEIMLVAEGFRSAKLLARKFITLYSLCKEQLSQQDHYDWGLRAVKSVLVVAGTLRRKDRSRPEDQVLMRALRDFNMPKIVTEDVMIFLGLLGDLFPGLEVERERDFEFEKAIRKTAVELRLQPEETFILKVVQLEELMSVRHSVFVLGNAGTGKSQILRVLHKTHANLKRKPVWNDLNPKAVDRDELFGFIHPATREWKDGLFSSLMREQANISHTGPKWIVLDGDIDPMWIESLNTVMDDNKVLTLASNERVPLTSSMRLVFETSHLRMATPATVSRAGILYINPQDLGWNPYVGSWIDQRQHQTERAHLTILFEKYVPRCVEQMRNTFKTITPIPENSMVQTLCTLLACLLTPENIPADAPREVYETYFTFACIWAFGGALHQDQLHDYRAEFSQWWTKEMKTVKLPAQGTVFDYYLDPQTRKFVPWSDVVPQFEMETGTPLQAVLVHTAETVCLRYFMDLLLEMRQPLMLVGNAGVGKSALVRNKLEFLKESYMTTKVPFNYYTTSLMLQAILERPLEKRAGRSYSPVGNRRMIYFIDDLNMPAVDIYGTVQPHTLIRQHLDYGHWYDRQKLTLKEIHNTQYVACMNPTAGSFHINPRLQRHFSVFAVNFPSFEAQSSIFSQILCGHLKQQLFSVAVQRSAAAVVQAAITLHHKMVHSFLPTAIKFYYTFNLRDLSNIFQGILFAEPDSMKESIDLALLWLHESCRVYSDRLVDVTDLQLFRKLQMETELKDTKVTKQPLLYCHFAQMGEEALYAPVTDWSTLKSILTDALESYNELNAAINLVLFEDAMQHVCRISRILESPRGHGLLVGVGGSGKQSLTRLAAYMSSVEVFQITLSKGYSMQDLKMDLAVLFIKTGVKNQRIALLLTDAQIPDEQFLVIINDLLASGEIPELFSEEEIEDIVSRVRAEVRTLGLLDNRENCWRFFTDRVRQQLTVVLCLSPVGSALRVRARRFPALFQCTTIDWFHPWSSEALQSVSYRFIQEIEGIEPAVQESISLFMAYVHTSVNQASEKYQRNEKRYNYTTPKSFLQQITLYKNLLEKSRAQLQLKMTRLDSGLQKLQTTATQVEDLKAKLASQEVELTLKKQNIDALITKIGLQTERVSSKKKDADVEAQKVAVIKAEVSARQKDCENDLAKAEPSLTAATAALHTLNKVNLTELKAFPNPPAAVINVAAAVMVLLAPRGRVTKDRSWKAARAFMGKVDDFLQALVSYDKEHIPESCLSVVKQEYLRNPEFHPDLVRTKSTAAAGLCAWTINIVRYYEIFCDVIPKRQALSQANVELEMATAKLLAVQKKLVDLDASLQNLTTQFEKATAEKISYQEEVTRTNQTIELANRLVKGLESEKERWSQAVVQYEKQQTTLCGDVLIASAFVSYMGYFTRQYRLEVLNNAWIPFLQTQKVSVPLTDGLDPVLVLTDDATVAAWHNEGLPNDRMSTENAAILTTSERWPLIIDPQQQGIKWIRSRLGPELRVVQLGQGGYLEVIEQALVCGETVLIENLPEKVDPVLEPLLGRNTIKRGRYIKIGGKECEYNSNFRLIIHTKLANPHFPPELQAQTTLINFTVTPLGLEEQLLGQVVSCERPDLEALKMELTMQQNHFKIELKRLEDDLLNRLSAAHGNFLGDISLVEQLESTKTTATHIQCKVVEARENETKINEARELYRPAAERASLLFFIINDLSKINLMYQFSLKSFNSVFSKAMERAEWDEDVRARVHTLSEAITYSVFLYTSQGLFERDKLTFLSHTAFQILLKQGLIDAQEFDFLLRFPVEPSRVTPVSFLSAHAWGAVKTVSTLEHFSGLDRDIESSPKRWRKIVESSCPEKERLPQDWKNKSSFQKLIILRALRPDRMTYSLRNFVQEIMGTKYVEAARLEFDKLYERSGPSTPVFFILSPGLDPLKDVEKLGLKLGFSIDQGTLHNVSLGQGQEEVAERVVKNASKLGNWVILQNVHLVARWLPSLDALLQTAAVACHPHYRAFITGEPAPSPEQHIIPRGILENAIKITNEPPTGMNASLHAALNNFSQDTLDQCTKEQEFNSMFFSLCFFHACVMERRKFGPQGWNHNYPFSTGDLTICASVLYNYLEANTKVPWEDLCYLFGEVMYGGHITDDWDRTLCKTYLQEFMHPKMFEGELCLCPGFLAPQFTDYNGYHGYIDGHLPSENPTLYGLHPNAELECLTVTSDNLLRTLLELQPQDSSKGDGAAQSTEEKVKVVVDDILDKLPEEYNMAEIVTKTTERSPYVLVCFQECERMNLLLAEIRRSLDELDLGLKGELTTSSDMESLQSALFTDSVPASWARLAYPSTKPLAQWFTDLTSSCRELDSWTQDLVLPAVVWLSGLFNPQSFLTAVLQSIAHKNQWPLDKMTLTVDITKKTKDDFGHPPREGAYIHGLFMEGASWDIQSGVISEAILRDLTPAMPVLYVRAVPAEEQELKNTYKCPVYRTKQRGPTYVWTLHLRTKQPPAKWILAGVALLLSV</sequence>
<reference evidence="16" key="1">
    <citation type="submission" date="2025-08" db="UniProtKB">
        <authorList>
            <consortium name="Ensembl"/>
        </authorList>
    </citation>
    <scope>IDENTIFICATION</scope>
</reference>
<feature type="coiled-coil region" evidence="14">
    <location>
        <begin position="3228"/>
        <end position="3311"/>
    </location>
</feature>
<dbReference type="Gene3D" id="1.10.287.2620">
    <property type="match status" value="1"/>
</dbReference>
<dbReference type="FunFam" id="1.20.58.1120:FF:000002">
    <property type="entry name" value="Dynein heavy chain 9, axonemal"/>
    <property type="match status" value="1"/>
</dbReference>
<proteinExistence type="inferred from homology"/>
<dbReference type="STRING" id="94237.ENSMMOP00000001496"/>
<dbReference type="Proteomes" id="UP000261620">
    <property type="component" value="Unplaced"/>
</dbReference>
<evidence type="ECO:0000256" key="6">
    <source>
        <dbReference type="ARBA" id="ARBA00022741"/>
    </source>
</evidence>
<dbReference type="InterPro" id="IPR004273">
    <property type="entry name" value="Dynein_heavy_D6_P-loop"/>
</dbReference>
<dbReference type="GO" id="GO:0005874">
    <property type="term" value="C:microtubule"/>
    <property type="evidence" value="ECO:0007669"/>
    <property type="project" value="UniProtKB-KW"/>
</dbReference>
<evidence type="ECO:0000256" key="8">
    <source>
        <dbReference type="ARBA" id="ARBA00023017"/>
    </source>
</evidence>
<dbReference type="Pfam" id="PF12775">
    <property type="entry name" value="AAA_7"/>
    <property type="match status" value="1"/>
</dbReference>
<dbReference type="InterPro" id="IPR035699">
    <property type="entry name" value="AAA_6"/>
</dbReference>
<evidence type="ECO:0000256" key="9">
    <source>
        <dbReference type="ARBA" id="ARBA00023054"/>
    </source>
</evidence>
<evidence type="ECO:0000256" key="1">
    <source>
        <dbReference type="ARBA" id="ARBA00004430"/>
    </source>
</evidence>
<dbReference type="InterPro" id="IPR042222">
    <property type="entry name" value="Dynein_2_N"/>
</dbReference>
<dbReference type="OMA" id="ICEHMAY"/>
<dbReference type="InterPro" id="IPR013602">
    <property type="entry name" value="Dynein_heavy_linker"/>
</dbReference>
<dbReference type="FunFam" id="1.10.8.1220:FF:000001">
    <property type="entry name" value="Dynein axonemal heavy chain 5"/>
    <property type="match status" value="1"/>
</dbReference>
<dbReference type="InterPro" id="IPR041658">
    <property type="entry name" value="AAA_lid_11"/>
</dbReference>
<dbReference type="GO" id="GO:0045505">
    <property type="term" value="F:dynein intermediate chain binding"/>
    <property type="evidence" value="ECO:0007669"/>
    <property type="project" value="InterPro"/>
</dbReference>
<dbReference type="InterPro" id="IPR043160">
    <property type="entry name" value="Dynein_C_barrel"/>
</dbReference>
<evidence type="ECO:0000256" key="13">
    <source>
        <dbReference type="ARBA" id="ARBA00023273"/>
    </source>
</evidence>
<dbReference type="Pfam" id="PF12777">
    <property type="entry name" value="MT"/>
    <property type="match status" value="1"/>
</dbReference>
<feature type="coiled-coil region" evidence="14">
    <location>
        <begin position="3011"/>
        <end position="3041"/>
    </location>
</feature>
<dbReference type="Pfam" id="PF03028">
    <property type="entry name" value="Dynein_heavy"/>
    <property type="match status" value="1"/>
</dbReference>
<dbReference type="GO" id="GO:0030286">
    <property type="term" value="C:dynein complex"/>
    <property type="evidence" value="ECO:0007669"/>
    <property type="project" value="UniProtKB-KW"/>
</dbReference>
<dbReference type="PANTHER" id="PTHR45703">
    <property type="entry name" value="DYNEIN HEAVY CHAIN"/>
    <property type="match status" value="1"/>
</dbReference>
<dbReference type="GO" id="GO:0097729">
    <property type="term" value="C:9+2 motile cilium"/>
    <property type="evidence" value="ECO:0007669"/>
    <property type="project" value="UniProtKB-ARBA"/>
</dbReference>
<dbReference type="FunFam" id="1.10.8.710:FF:000002">
    <property type="entry name" value="dynein heavy chain 17, axonemal"/>
    <property type="match status" value="1"/>
</dbReference>
<dbReference type="Gene3D" id="1.10.8.710">
    <property type="match status" value="1"/>
</dbReference>
<dbReference type="Gene3D" id="1.20.920.30">
    <property type="match status" value="1"/>
</dbReference>
<keyword evidence="17" id="KW-1185">Reference proteome</keyword>
<dbReference type="Gene3D" id="1.10.472.130">
    <property type="match status" value="1"/>
</dbReference>
<dbReference type="Gene3D" id="1.20.58.1120">
    <property type="match status" value="1"/>
</dbReference>
<dbReference type="InterPro" id="IPR043157">
    <property type="entry name" value="Dynein_AAA1S"/>
</dbReference>
<feature type="domain" description="AAA+ ATPase" evidence="15">
    <location>
        <begin position="2755"/>
        <end position="2917"/>
    </location>
</feature>
<reference evidence="16" key="2">
    <citation type="submission" date="2025-09" db="UniProtKB">
        <authorList>
            <consortium name="Ensembl"/>
        </authorList>
    </citation>
    <scope>IDENTIFICATION</scope>
</reference>
<evidence type="ECO:0000256" key="3">
    <source>
        <dbReference type="ARBA" id="ARBA00022490"/>
    </source>
</evidence>
<dbReference type="Gene3D" id="1.20.1270.280">
    <property type="match status" value="1"/>
</dbReference>
<evidence type="ECO:0000256" key="7">
    <source>
        <dbReference type="ARBA" id="ARBA00022840"/>
    </source>
</evidence>
<dbReference type="Pfam" id="PF12781">
    <property type="entry name" value="AAA_9"/>
    <property type="match status" value="1"/>
</dbReference>
<dbReference type="FunFam" id="3.40.50.300:FF:000049">
    <property type="entry name" value="Dynein, axonemal, heavy chain 5"/>
    <property type="match status" value="1"/>
</dbReference>
<dbReference type="GO" id="GO:0007018">
    <property type="term" value="P:microtubule-based movement"/>
    <property type="evidence" value="ECO:0007669"/>
    <property type="project" value="InterPro"/>
</dbReference>
<dbReference type="FunFam" id="1.10.8.720:FF:000002">
    <property type="entry name" value="Dynein heavy chain 9, axonemal"/>
    <property type="match status" value="1"/>
</dbReference>
<dbReference type="Gene3D" id="3.20.180.20">
    <property type="entry name" value="Dynein heavy chain, N-terminal domain 2"/>
    <property type="match status" value="1"/>
</dbReference>
<feature type="domain" description="AAA+ ATPase" evidence="15">
    <location>
        <begin position="2416"/>
        <end position="2561"/>
    </location>
</feature>
<keyword evidence="9 14" id="KW-0175">Coiled coil</keyword>
<dbReference type="FunFam" id="1.20.140.100:FF:000001">
    <property type="entry name" value="dynein heavy chain 17, axonemal"/>
    <property type="match status" value="1"/>
</dbReference>
<dbReference type="FunFam" id="3.40.50.300:FF:000945">
    <property type="entry name" value="Dynein axonemal heavy chain 9"/>
    <property type="match status" value="1"/>
</dbReference>
<dbReference type="Pfam" id="PF12780">
    <property type="entry name" value="AAA_8"/>
    <property type="match status" value="1"/>
</dbReference>
<keyword evidence="5" id="KW-0677">Repeat</keyword>
<keyword evidence="11" id="KW-0505">Motor protein</keyword>
<dbReference type="FunFam" id="3.40.50.300:FF:000219">
    <property type="entry name" value="Dynein axonemal heavy chain 17"/>
    <property type="match status" value="1"/>
</dbReference>
<dbReference type="FunFam" id="1.10.472.130:FF:000001">
    <property type="entry name" value="Dynein, axonemal, heavy chain 9"/>
    <property type="match status" value="1"/>
</dbReference>